<evidence type="ECO:0000313" key="2">
    <source>
        <dbReference type="Proteomes" id="UP001060215"/>
    </source>
</evidence>
<dbReference type="Proteomes" id="UP001060215">
    <property type="component" value="Chromosome 2"/>
</dbReference>
<gene>
    <name evidence="1" type="ORF">LOK49_LG04G02557</name>
</gene>
<proteinExistence type="predicted"/>
<reference evidence="1 2" key="1">
    <citation type="journal article" date="2022" name="Plant J.">
        <title>Chromosome-level genome of Camellia lanceoleosa provides a valuable resource for understanding genome evolution and self-incompatibility.</title>
        <authorList>
            <person name="Gong W."/>
            <person name="Xiao S."/>
            <person name="Wang L."/>
            <person name="Liao Z."/>
            <person name="Chang Y."/>
            <person name="Mo W."/>
            <person name="Hu G."/>
            <person name="Li W."/>
            <person name="Zhao G."/>
            <person name="Zhu H."/>
            <person name="Hu X."/>
            <person name="Ji K."/>
            <person name="Xiang X."/>
            <person name="Song Q."/>
            <person name="Yuan D."/>
            <person name="Jin S."/>
            <person name="Zhang L."/>
        </authorList>
    </citation>
    <scope>NUCLEOTIDE SEQUENCE [LARGE SCALE GENOMIC DNA]</scope>
    <source>
        <strain evidence="1">SQ_2022a</strain>
    </source>
</reference>
<dbReference type="EMBL" id="CM045759">
    <property type="protein sequence ID" value="KAI8017924.1"/>
    <property type="molecule type" value="Genomic_DNA"/>
</dbReference>
<protein>
    <submittedName>
        <fullName evidence="1">Equilibrative nucleotide transporter 8</fullName>
    </submittedName>
</protein>
<accession>A0ACC0HWL1</accession>
<evidence type="ECO:0000313" key="1">
    <source>
        <dbReference type="EMBL" id="KAI8017924.1"/>
    </source>
</evidence>
<keyword evidence="2" id="KW-1185">Reference proteome</keyword>
<organism evidence="1 2">
    <name type="scientific">Camellia lanceoleosa</name>
    <dbReference type="NCBI Taxonomy" id="1840588"/>
    <lineage>
        <taxon>Eukaryota</taxon>
        <taxon>Viridiplantae</taxon>
        <taxon>Streptophyta</taxon>
        <taxon>Embryophyta</taxon>
        <taxon>Tracheophyta</taxon>
        <taxon>Spermatophyta</taxon>
        <taxon>Magnoliopsida</taxon>
        <taxon>eudicotyledons</taxon>
        <taxon>Gunneridae</taxon>
        <taxon>Pentapetalae</taxon>
        <taxon>asterids</taxon>
        <taxon>Ericales</taxon>
        <taxon>Theaceae</taxon>
        <taxon>Camellia</taxon>
    </lineage>
</organism>
<name>A0ACC0HWL1_9ERIC</name>
<sequence length="425" mass="47232">MEAAQSQISEYQNQQPRDTYNIAYSIFFLLGAGNLIPWNSFVTAVDYFEYLYPDKHINKVFSVADMGSSLLVLARMMCFSSWSKLPGFKLRMNIGQALFVITLMTAPVTDWIAQANHKTQVKQDIGYMVIVTAVVVCGLADGLAAGSLIGAAGELPGQYMQACIAGNASSGILVCILRIVTKASLPHSPKGLQMSTQIYFIISTFIVFMCIICSNILEKLPVIQHYQKQRTMSFKLTLPGHQNAIIDTSLSRMGSAVEPNEQPKLWDAIRNIRWTAIGIYMIFVVTLSIFPGYLTEDVKSRFFRDWYPILQITTYNLMDFLGKSLTAIYMPKKITGATWACFARLLLYPLFIVCVHGLKSLRSELPVVFLTATLGFTNGYLTSVLMILAPKLVPVEESETVGIVMSLFLVIGLATGSVLGWLWNI</sequence>
<comment type="caution">
    <text evidence="1">The sequence shown here is derived from an EMBL/GenBank/DDBJ whole genome shotgun (WGS) entry which is preliminary data.</text>
</comment>